<dbReference type="InterPro" id="IPR005025">
    <property type="entry name" value="FMN_Rdtase-like_dom"/>
</dbReference>
<keyword evidence="3" id="KW-1185">Reference proteome</keyword>
<dbReference type="Pfam" id="PF03358">
    <property type="entry name" value="FMN_red"/>
    <property type="match status" value="1"/>
</dbReference>
<reference evidence="2 3" key="1">
    <citation type="journal article" date="2014" name="Int. J. Syst. Evol. Microbiol.">
        <title>Complete genome sequence of Corynebacterium casei LMG S-19264T (=DSM 44701T), isolated from a smear-ripened cheese.</title>
        <authorList>
            <consortium name="US DOE Joint Genome Institute (JGI-PGF)"/>
            <person name="Walter F."/>
            <person name="Albersmeier A."/>
            <person name="Kalinowski J."/>
            <person name="Ruckert C."/>
        </authorList>
    </citation>
    <scope>NUCLEOTIDE SEQUENCE [LARGE SCALE GENOMIC DNA]</scope>
    <source>
        <strain evidence="2 3">KCTC 12866</strain>
    </source>
</reference>
<comment type="caution">
    <text evidence="2">The sequence shown here is derived from an EMBL/GenBank/DDBJ whole genome shotgun (WGS) entry which is preliminary data.</text>
</comment>
<evidence type="ECO:0000313" key="2">
    <source>
        <dbReference type="EMBL" id="GHB77453.1"/>
    </source>
</evidence>
<dbReference type="EMBL" id="BMXF01000003">
    <property type="protein sequence ID" value="GHB77453.1"/>
    <property type="molecule type" value="Genomic_DNA"/>
</dbReference>
<feature type="domain" description="NADPH-dependent FMN reductase-like" evidence="1">
    <location>
        <begin position="44"/>
        <end position="184"/>
    </location>
</feature>
<dbReference type="SUPFAM" id="SSF52218">
    <property type="entry name" value="Flavoproteins"/>
    <property type="match status" value="1"/>
</dbReference>
<organism evidence="2 3">
    <name type="scientific">Persicitalea jodogahamensis</name>
    <dbReference type="NCBI Taxonomy" id="402147"/>
    <lineage>
        <taxon>Bacteria</taxon>
        <taxon>Pseudomonadati</taxon>
        <taxon>Bacteroidota</taxon>
        <taxon>Cytophagia</taxon>
        <taxon>Cytophagales</taxon>
        <taxon>Spirosomataceae</taxon>
        <taxon>Persicitalea</taxon>
    </lineage>
</organism>
<protein>
    <submittedName>
        <fullName evidence="2">Flavodoxin</fullName>
    </submittedName>
</protein>
<dbReference type="Gene3D" id="3.40.50.360">
    <property type="match status" value="1"/>
</dbReference>
<sequence>MSWCAYFRIKDTIAILEKSEIYTRPETPTMSESKAPNFSGLKALYINCTLKKSPRQSHTAGLMEVSRHIMDAEGVGTELLRLVDYDIAPGVQPDMTEVEDSGIETDDWPKIYEKVKAADILVIGTPIWLGERSSVATQLIERLYAMSAMRNDKGQYVYYGKVGGCVITGNEDGIKHCAMGVLYAMQHVGYSIPPQADCGWIGEVGPGPSYLDQKAHALDNSFTNRNTTFMTYNLLHLARMLKENGGYPTYGNSVKDWEEGERWEFKQVNK</sequence>
<evidence type="ECO:0000313" key="3">
    <source>
        <dbReference type="Proteomes" id="UP000598271"/>
    </source>
</evidence>
<name>A0A8J3GA22_9BACT</name>
<dbReference type="Proteomes" id="UP000598271">
    <property type="component" value="Unassembled WGS sequence"/>
</dbReference>
<dbReference type="AlphaFoldDB" id="A0A8J3GA22"/>
<evidence type="ECO:0000259" key="1">
    <source>
        <dbReference type="Pfam" id="PF03358"/>
    </source>
</evidence>
<dbReference type="GO" id="GO:0016491">
    <property type="term" value="F:oxidoreductase activity"/>
    <property type="evidence" value="ECO:0007669"/>
    <property type="project" value="InterPro"/>
</dbReference>
<gene>
    <name evidence="2" type="ORF">GCM10007390_34480</name>
</gene>
<dbReference type="InterPro" id="IPR029039">
    <property type="entry name" value="Flavoprotein-like_sf"/>
</dbReference>
<accession>A0A8J3GA22</accession>
<proteinExistence type="predicted"/>